<comment type="caution">
    <text evidence="6">The sequence shown here is derived from an EMBL/GenBank/DDBJ whole genome shotgun (WGS) entry which is preliminary data.</text>
</comment>
<dbReference type="RefSeq" id="WP_132299936.1">
    <property type="nucleotide sequence ID" value="NZ_CP170642.1"/>
</dbReference>
<evidence type="ECO:0000256" key="2">
    <source>
        <dbReference type="ARBA" id="ARBA00022448"/>
    </source>
</evidence>
<evidence type="ECO:0000313" key="7">
    <source>
        <dbReference type="Proteomes" id="UP000295496"/>
    </source>
</evidence>
<dbReference type="PANTHER" id="PTHR42788">
    <property type="entry name" value="TAURINE IMPORT ATP-BINDING PROTEIN-RELATED"/>
    <property type="match status" value="1"/>
</dbReference>
<dbReference type="InterPro" id="IPR050166">
    <property type="entry name" value="ABC_transporter_ATP-bind"/>
</dbReference>
<dbReference type="InterPro" id="IPR017871">
    <property type="entry name" value="ABC_transporter-like_CS"/>
</dbReference>
<evidence type="ECO:0000256" key="3">
    <source>
        <dbReference type="ARBA" id="ARBA00022741"/>
    </source>
</evidence>
<organism evidence="6 7">
    <name type="scientific">Lonepinella koalarum</name>
    <dbReference type="NCBI Taxonomy" id="53417"/>
    <lineage>
        <taxon>Bacteria</taxon>
        <taxon>Pseudomonadati</taxon>
        <taxon>Pseudomonadota</taxon>
        <taxon>Gammaproteobacteria</taxon>
        <taxon>Pasteurellales</taxon>
        <taxon>Pasteurellaceae</taxon>
        <taxon>Lonepinella</taxon>
    </lineage>
</organism>
<dbReference type="GO" id="GO:0005524">
    <property type="term" value="F:ATP binding"/>
    <property type="evidence" value="ECO:0007669"/>
    <property type="project" value="UniProtKB-KW"/>
</dbReference>
<dbReference type="InterPro" id="IPR003593">
    <property type="entry name" value="AAA+_ATPase"/>
</dbReference>
<dbReference type="GO" id="GO:0016887">
    <property type="term" value="F:ATP hydrolysis activity"/>
    <property type="evidence" value="ECO:0007669"/>
    <property type="project" value="InterPro"/>
</dbReference>
<dbReference type="SUPFAM" id="SSF52540">
    <property type="entry name" value="P-loop containing nucleoside triphosphate hydrolases"/>
    <property type="match status" value="1"/>
</dbReference>
<evidence type="ECO:0000256" key="1">
    <source>
        <dbReference type="ARBA" id="ARBA00005417"/>
    </source>
</evidence>
<keyword evidence="4 6" id="KW-0067">ATP-binding</keyword>
<reference evidence="6 7" key="1">
    <citation type="submission" date="2019-03" db="EMBL/GenBank/DDBJ databases">
        <title>Genomic Encyclopedia of Type Strains, Phase IV (KMG-IV): sequencing the most valuable type-strain genomes for metagenomic binning, comparative biology and taxonomic classification.</title>
        <authorList>
            <person name="Goeker M."/>
        </authorList>
    </citation>
    <scope>NUCLEOTIDE SEQUENCE [LARGE SCALE GENOMIC DNA]</scope>
    <source>
        <strain evidence="6 7">DSM 10053</strain>
    </source>
</reference>
<comment type="similarity">
    <text evidence="1">Belongs to the ABC transporter superfamily.</text>
</comment>
<dbReference type="InterPro" id="IPR027417">
    <property type="entry name" value="P-loop_NTPase"/>
</dbReference>
<accession>A0A4R1L076</accession>
<keyword evidence="2" id="KW-0813">Transport</keyword>
<keyword evidence="3" id="KW-0547">Nucleotide-binding</keyword>
<dbReference type="SMART" id="SM00382">
    <property type="entry name" value="AAA"/>
    <property type="match status" value="1"/>
</dbReference>
<feature type="domain" description="AAA+ ATPase" evidence="5">
    <location>
        <begin position="26"/>
        <end position="198"/>
    </location>
</feature>
<protein>
    <submittedName>
        <fullName evidence="6">Putative hydroxymethylpyrimidine transport system ATP-binding protein</fullName>
    </submittedName>
</protein>
<keyword evidence="7" id="KW-1185">Reference proteome</keyword>
<gene>
    <name evidence="6" type="ORF">EV692_0358</name>
</gene>
<dbReference type="Pfam" id="PF00005">
    <property type="entry name" value="ABC_tran"/>
    <property type="match status" value="1"/>
</dbReference>
<sequence length="236" mass="26838">MVEIHKLCFSFEDQMIFRDFNFSLASRQWTALLGASGIGKSTLLRLIAGLEKDYQGKIMLAENTRLAWLAQQDSLFPWLSVLDNVQLQAHLQGKTNPKTQRKAEDLLQAVNMLAHKHKPCYQLSGGQRQRVALARTLMLDADLILMDEPFSALDAVTRLQLQQLARQLLKDKTVLLITHDPQEALRLADRILVLKNHPAQLSDPIVPASTAPRFSQDPQLWQLEQRLFRELLGDNP</sequence>
<name>A0A4R1L076_9PAST</name>
<evidence type="ECO:0000256" key="4">
    <source>
        <dbReference type="ARBA" id="ARBA00022840"/>
    </source>
</evidence>
<dbReference type="AlphaFoldDB" id="A0A4R1L076"/>
<proteinExistence type="inferred from homology"/>
<dbReference type="Proteomes" id="UP000295496">
    <property type="component" value="Unassembled WGS sequence"/>
</dbReference>
<dbReference type="PROSITE" id="PS00211">
    <property type="entry name" value="ABC_TRANSPORTER_1"/>
    <property type="match status" value="1"/>
</dbReference>
<dbReference type="Gene3D" id="3.40.50.300">
    <property type="entry name" value="P-loop containing nucleotide triphosphate hydrolases"/>
    <property type="match status" value="1"/>
</dbReference>
<dbReference type="InterPro" id="IPR003439">
    <property type="entry name" value="ABC_transporter-like_ATP-bd"/>
</dbReference>
<evidence type="ECO:0000313" key="6">
    <source>
        <dbReference type="EMBL" id="TCK71288.1"/>
    </source>
</evidence>
<dbReference type="PANTHER" id="PTHR42788:SF19">
    <property type="entry name" value="ALIPHATIC SULFONATES IMPORT ATP-BINDING PROTEIN SSUB 2"/>
    <property type="match status" value="1"/>
</dbReference>
<evidence type="ECO:0000259" key="5">
    <source>
        <dbReference type="SMART" id="SM00382"/>
    </source>
</evidence>
<dbReference type="EMBL" id="SMGJ01000001">
    <property type="protein sequence ID" value="TCK71288.1"/>
    <property type="molecule type" value="Genomic_DNA"/>
</dbReference>